<dbReference type="Proteomes" id="UP000093000">
    <property type="component" value="Unassembled WGS sequence"/>
</dbReference>
<dbReference type="AlphaFoldDB" id="A0A1C7NDV4"/>
<evidence type="ECO:0000313" key="7">
    <source>
        <dbReference type="Proteomes" id="UP000093000"/>
    </source>
</evidence>
<evidence type="ECO:0000256" key="3">
    <source>
        <dbReference type="SAM" id="MobiDB-lite"/>
    </source>
</evidence>
<dbReference type="Pfam" id="PF26087">
    <property type="entry name" value="DUF8032"/>
    <property type="match status" value="1"/>
</dbReference>
<dbReference type="OrthoDB" id="1700726at2759"/>
<dbReference type="GO" id="GO:0005783">
    <property type="term" value="C:endoplasmic reticulum"/>
    <property type="evidence" value="ECO:0007669"/>
    <property type="project" value="TreeGrafter"/>
</dbReference>
<dbReference type="InParanoid" id="A0A1C7NDV4"/>
<evidence type="ECO:0000256" key="2">
    <source>
        <dbReference type="ARBA" id="ARBA00022840"/>
    </source>
</evidence>
<keyword evidence="7" id="KW-1185">Reference proteome</keyword>
<keyword evidence="2" id="KW-0067">ATP-binding</keyword>
<reference evidence="6 7" key="1">
    <citation type="submission" date="2016-03" db="EMBL/GenBank/DDBJ databases">
        <title>Choanephora cucurbitarum.</title>
        <authorList>
            <person name="Min B."/>
            <person name="Park H."/>
            <person name="Park J.-H."/>
            <person name="Shin H.-D."/>
            <person name="Choi I.-G."/>
        </authorList>
    </citation>
    <scope>NUCLEOTIDE SEQUENCE [LARGE SCALE GENOMIC DNA]</scope>
    <source>
        <strain evidence="6 7">KUS-F28377</strain>
    </source>
</reference>
<dbReference type="GO" id="GO:0005524">
    <property type="term" value="F:ATP binding"/>
    <property type="evidence" value="ECO:0007669"/>
    <property type="project" value="UniProtKB-KW"/>
</dbReference>
<dbReference type="InterPro" id="IPR058345">
    <property type="entry name" value="DUF8032"/>
</dbReference>
<evidence type="ECO:0000313" key="6">
    <source>
        <dbReference type="EMBL" id="OBZ87261.1"/>
    </source>
</evidence>
<accession>A0A1C7NDV4</accession>
<protein>
    <submittedName>
        <fullName evidence="6">Long chain acyl-CoA synthetase 7, peroxisomal</fullName>
    </submittedName>
</protein>
<comment type="caution">
    <text evidence="6">The sequence shown here is derived from an EMBL/GenBank/DDBJ whole genome shotgun (WGS) entry which is preliminary data.</text>
</comment>
<dbReference type="PANTHER" id="PTHR43272:SF33">
    <property type="entry name" value="AMP-BINDING DOMAIN-CONTAINING PROTEIN-RELATED"/>
    <property type="match status" value="1"/>
</dbReference>
<dbReference type="Pfam" id="PF00501">
    <property type="entry name" value="AMP-binding"/>
    <property type="match status" value="1"/>
</dbReference>
<sequence>MEINTQSPFASQRQIEEARCNEVAWKLAWLNPKQLANRKNLLQRVLDVYRSRFLPELKTRRNSLRAPNVPTGLSIDTSILGVNAPSTPLTVAALATSESNTGNEDNESFYSSAVDTINFHNCFSPTNRNSDMRSSPSASDSSCLLSPNEPMNDLMFSGAHSDSVTLTEPQHPLSIDDNDVKPSRCSISSSSSSTGSHSPYFKLEQVDDVFFKESSMFDLYTEPIQLPSVSIDFEQNDYIKTEDDHSMDPLMKTMSFELDTLSYALLTSIVGAAALLSIRNSKSPDIHPLLLNTQSDVSRLRHPEESAVYRSRMYPIGTPLCSTFDRSIRTLTDFYKAGGLEKHASCEFLAQENSEYSTYADINRQAALVYQGLRAFGQLEPQARNQKSFVGIYAKSSAYTVLTTIAMLLILVLSACHSNGLVTVPISSSATSSHISHVIGKTSLKLLLVDSDNLDRVLSLAKNSSLKEIVVLGKASADQKRLANNLGLDIIEFDQLEEKGNSATYEPVTVAANDIASIYFSSSDGKESKLGTILTQKNLLSIIFVPPHQKVTPNDRLFLNLPIVSFLGGSIAFGDQVNQHNDIDITASLAQIAKAKPTIFASDSSFLHQVKNLISSRYGKSFLFKRGYDTKKAYLEENRLVNDCRYDMLVFRSIRQNLFGGRLRLIYVEHDKNEDPELATFLRIVLSVQVLQTFNMPETSSSVTASMFYDYNADPQAKGAPLPSNEIKLIDVPEHSLTAEDKPNPRGEIWVRGNNVFAGYYGDETVTSEVLDADGWFATGYLGEVLPNGTFKIHGRK</sequence>
<evidence type="ECO:0000256" key="1">
    <source>
        <dbReference type="ARBA" id="ARBA00022741"/>
    </source>
</evidence>
<dbReference type="InterPro" id="IPR042099">
    <property type="entry name" value="ANL_N_sf"/>
</dbReference>
<evidence type="ECO:0000259" key="5">
    <source>
        <dbReference type="Pfam" id="PF26087"/>
    </source>
</evidence>
<dbReference type="STRING" id="101091.A0A1C7NDV4"/>
<evidence type="ECO:0000259" key="4">
    <source>
        <dbReference type="Pfam" id="PF00501"/>
    </source>
</evidence>
<feature type="domain" description="AMP-dependent synthetase/ligase" evidence="4">
    <location>
        <begin position="353"/>
        <end position="761"/>
    </location>
</feature>
<dbReference type="GO" id="GO:0004467">
    <property type="term" value="F:long-chain fatty acid-CoA ligase activity"/>
    <property type="evidence" value="ECO:0007669"/>
    <property type="project" value="TreeGrafter"/>
</dbReference>
<feature type="domain" description="DUF8032" evidence="5">
    <location>
        <begin position="6"/>
        <end position="53"/>
    </location>
</feature>
<dbReference type="Gene3D" id="3.40.50.12780">
    <property type="entry name" value="N-terminal domain of ligase-like"/>
    <property type="match status" value="1"/>
</dbReference>
<dbReference type="PANTHER" id="PTHR43272">
    <property type="entry name" value="LONG-CHAIN-FATTY-ACID--COA LIGASE"/>
    <property type="match status" value="1"/>
</dbReference>
<gene>
    <name evidence="6" type="primary">LACS7_0</name>
    <name evidence="6" type="ORF">A0J61_04679</name>
</gene>
<dbReference type="EMBL" id="LUGH01000234">
    <property type="protein sequence ID" value="OBZ87261.1"/>
    <property type="molecule type" value="Genomic_DNA"/>
</dbReference>
<name>A0A1C7NDV4_9FUNG</name>
<organism evidence="6 7">
    <name type="scientific">Choanephora cucurbitarum</name>
    <dbReference type="NCBI Taxonomy" id="101091"/>
    <lineage>
        <taxon>Eukaryota</taxon>
        <taxon>Fungi</taxon>
        <taxon>Fungi incertae sedis</taxon>
        <taxon>Mucoromycota</taxon>
        <taxon>Mucoromycotina</taxon>
        <taxon>Mucoromycetes</taxon>
        <taxon>Mucorales</taxon>
        <taxon>Mucorineae</taxon>
        <taxon>Choanephoraceae</taxon>
        <taxon>Choanephoroideae</taxon>
        <taxon>Choanephora</taxon>
    </lineage>
</organism>
<dbReference type="GO" id="GO:0016020">
    <property type="term" value="C:membrane"/>
    <property type="evidence" value="ECO:0007669"/>
    <property type="project" value="TreeGrafter"/>
</dbReference>
<keyword evidence="1" id="KW-0547">Nucleotide-binding</keyword>
<feature type="compositionally biased region" description="Low complexity" evidence="3">
    <location>
        <begin position="183"/>
        <end position="197"/>
    </location>
</feature>
<proteinExistence type="predicted"/>
<dbReference type="SUPFAM" id="SSF56801">
    <property type="entry name" value="Acetyl-CoA synthetase-like"/>
    <property type="match status" value="1"/>
</dbReference>
<dbReference type="InterPro" id="IPR000873">
    <property type="entry name" value="AMP-dep_synth/lig_dom"/>
</dbReference>
<feature type="region of interest" description="Disordered" evidence="3">
    <location>
        <begin position="162"/>
        <end position="197"/>
    </location>
</feature>